<name>A0AC59HBZ3_9VIRU</name>
<proteinExistence type="predicted"/>
<sequence length="92" mass="10147">MGLVSLLMNLIFIVGLILITISLTKAYNTTTSHSHQTNISYTVPPSPSFISPSPSEIFNELASGSPWISNIDITRNVYDISQNPNRYGISQF</sequence>
<evidence type="ECO:0000313" key="1">
    <source>
        <dbReference type="EMBL" id="AUL79466.3"/>
    </source>
</evidence>
<accession>A0AC59HBZ3</accession>
<keyword evidence="2" id="KW-1185">Reference proteome</keyword>
<organism evidence="1 2">
    <name type="scientific">Tupanvirus deep ocean</name>
    <dbReference type="NCBI Taxonomy" id="2126984"/>
    <lineage>
        <taxon>Viruses</taxon>
        <taxon>Varidnaviria</taxon>
        <taxon>Bamfordvirae</taxon>
        <taxon>Nucleocytoviricota</taxon>
        <taxon>Megaviricetes</taxon>
        <taxon>Imitervirales</taxon>
        <taxon>Mimiviridae</taxon>
        <taxon>Megamimivirinae</taxon>
        <taxon>Tupanvirus</taxon>
        <taxon>Tupanvirus altamarinense</taxon>
    </lineage>
</organism>
<evidence type="ECO:0000313" key="2">
    <source>
        <dbReference type="Proteomes" id="UP000241719"/>
    </source>
</evidence>
<dbReference type="Proteomes" id="UP000241719">
    <property type="component" value="Segment"/>
</dbReference>
<dbReference type="EMBL" id="MF405918">
    <property type="protein sequence ID" value="AUL79466.3"/>
    <property type="molecule type" value="Genomic_DNA"/>
</dbReference>
<protein>
    <submittedName>
        <fullName evidence="1">Orfan</fullName>
    </submittedName>
</protein>
<reference evidence="1 2" key="1">
    <citation type="journal article" date="2018" name="Nat. Commun.">
        <title>Tailed giant Tupanvirus possesses the most complete translational apparatus of the known virosphere.</title>
        <authorList>
            <person name="Abrahao J."/>
            <person name="Silva L."/>
            <person name="Silva L.S."/>
            <person name="Khalil J.Y.B."/>
            <person name="Rodrigues R."/>
            <person name="Arantes T."/>
            <person name="Assis F."/>
            <person name="Boratto P."/>
            <person name="Andrade M."/>
            <person name="Kroon E.G."/>
            <person name="Ribeiro B."/>
            <person name="Bergier I."/>
            <person name="Seligmann H."/>
            <person name="Ghigo E."/>
            <person name="Colson P."/>
            <person name="Levasseur A."/>
            <person name="Kroemer G."/>
            <person name="Raoult D."/>
            <person name="La Scola B."/>
        </authorList>
    </citation>
    <scope>NUCLEOTIDE SEQUENCE [LARGE SCALE GENOMIC DNA]</scope>
    <source>
        <strain evidence="1">Deep ocean</strain>
    </source>
</reference>